<feature type="compositionally biased region" description="Polar residues" evidence="1">
    <location>
        <begin position="265"/>
        <end position="277"/>
    </location>
</feature>
<feature type="region of interest" description="Disordered" evidence="1">
    <location>
        <begin position="107"/>
        <end position="135"/>
    </location>
</feature>
<dbReference type="EMBL" id="BDIP01002485">
    <property type="protein sequence ID" value="GIQ86363.1"/>
    <property type="molecule type" value="Genomic_DNA"/>
</dbReference>
<feature type="region of interest" description="Disordered" evidence="1">
    <location>
        <begin position="59"/>
        <end position="85"/>
    </location>
</feature>
<feature type="compositionally biased region" description="Low complexity" evidence="1">
    <location>
        <begin position="108"/>
        <end position="120"/>
    </location>
</feature>
<evidence type="ECO:0000313" key="3">
    <source>
        <dbReference type="Proteomes" id="UP000265618"/>
    </source>
</evidence>
<reference evidence="2 3" key="1">
    <citation type="journal article" date="2018" name="PLoS ONE">
        <title>The draft genome of Kipferlia bialata reveals reductive genome evolution in fornicate parasites.</title>
        <authorList>
            <person name="Tanifuji G."/>
            <person name="Takabayashi S."/>
            <person name="Kume K."/>
            <person name="Takagi M."/>
            <person name="Nakayama T."/>
            <person name="Kamikawa R."/>
            <person name="Inagaki Y."/>
            <person name="Hashimoto T."/>
        </authorList>
    </citation>
    <scope>NUCLEOTIDE SEQUENCE [LARGE SCALE GENOMIC DNA]</scope>
    <source>
        <strain evidence="2">NY0173</strain>
    </source>
</reference>
<sequence length="418" mass="44361">ALIPSPDPPFVLDGQCSYSLSFIHQEAPWPRRGRDALLSIDIVDPTSSLSLSPAVSASVHSGMSRGSRGTEGGVEGRGRRGYGGTGRTGLIEAEYYVLGSSPGVKLGSTPSLSLSPSTPSNAPSDTAEGETEREIQHGAPLSAAAALGWDVQGGRRRLYVSASLPSSVQVGVPLPLQVVVYNTTSSPRSVDLILPLSERERRRIHREHNLSIGVSASDAGQTSRSPSPSPPPAPVSKRERERERAAAAETAVETPDQALLATLVPQASSGTGTSPAYTQGIEDREREREDPERVDVVPLVERVSVGTIPRHSQRSVTVPLLATSAGVCRMPRIGLLDQATQDLSWGTTALLLNTNFRDTIGATNDGQWALQAGERYCVTESGDLSVISDDTYTYTGDRDSLCVETGRAITSNQMLVTL</sequence>
<name>A0A9K3D208_9EUKA</name>
<evidence type="ECO:0000313" key="2">
    <source>
        <dbReference type="EMBL" id="GIQ86363.1"/>
    </source>
</evidence>
<dbReference type="Proteomes" id="UP000265618">
    <property type="component" value="Unassembled WGS sequence"/>
</dbReference>
<dbReference type="AlphaFoldDB" id="A0A9K3D208"/>
<gene>
    <name evidence="2" type="ORF">KIPB_008206</name>
</gene>
<feature type="non-terminal residue" evidence="2">
    <location>
        <position position="1"/>
    </location>
</feature>
<feature type="compositionally biased region" description="Polar residues" evidence="1">
    <location>
        <begin position="212"/>
        <end position="222"/>
    </location>
</feature>
<protein>
    <submittedName>
        <fullName evidence="2">TRAPP II complex, Trs65</fullName>
    </submittedName>
</protein>
<organism evidence="2 3">
    <name type="scientific">Kipferlia bialata</name>
    <dbReference type="NCBI Taxonomy" id="797122"/>
    <lineage>
        <taxon>Eukaryota</taxon>
        <taxon>Metamonada</taxon>
        <taxon>Carpediemonas-like organisms</taxon>
        <taxon>Kipferlia</taxon>
    </lineage>
</organism>
<comment type="caution">
    <text evidence="2">The sequence shown here is derived from an EMBL/GenBank/DDBJ whole genome shotgun (WGS) entry which is preliminary data.</text>
</comment>
<feature type="compositionally biased region" description="Basic and acidic residues" evidence="1">
    <location>
        <begin position="236"/>
        <end position="246"/>
    </location>
</feature>
<keyword evidence="3" id="KW-1185">Reference proteome</keyword>
<feature type="compositionally biased region" description="Basic and acidic residues" evidence="1">
    <location>
        <begin position="281"/>
        <end position="292"/>
    </location>
</feature>
<proteinExistence type="predicted"/>
<feature type="region of interest" description="Disordered" evidence="1">
    <location>
        <begin position="206"/>
        <end position="292"/>
    </location>
</feature>
<accession>A0A9K3D208</accession>
<feature type="compositionally biased region" description="Gly residues" evidence="1">
    <location>
        <begin position="69"/>
        <end position="85"/>
    </location>
</feature>
<evidence type="ECO:0000256" key="1">
    <source>
        <dbReference type="SAM" id="MobiDB-lite"/>
    </source>
</evidence>